<sequence>MLDKLTNIIVKILTYLCIIAITVLAAIVFIQVVSRFFEVSLPATEELARLFIVWLTFLGASLAIHEKMHLGVRYFVSLASEKNQKIIDTFIYILTAVLLAILAFYGFKLSISAMSTASATLKVPMGIFYLAIPLSALFSIYFVIVNIINPHPEEQGEVNL</sequence>
<evidence type="ECO:0000313" key="11">
    <source>
        <dbReference type="EMBL" id="SDE95177.1"/>
    </source>
</evidence>
<dbReference type="AlphaFoldDB" id="A0A1G7H412"/>
<comment type="subcellular location">
    <subcellularLocation>
        <location evidence="1">Cell inner membrane</location>
        <topology evidence="1">Multi-pass membrane protein</topology>
    </subcellularLocation>
</comment>
<dbReference type="InterPro" id="IPR007387">
    <property type="entry name" value="TRAP_DctQ"/>
</dbReference>
<evidence type="ECO:0000259" key="10">
    <source>
        <dbReference type="Pfam" id="PF04290"/>
    </source>
</evidence>
<dbReference type="InterPro" id="IPR055348">
    <property type="entry name" value="DctQ"/>
</dbReference>
<feature type="domain" description="Tripartite ATP-independent periplasmic transporters DctQ component" evidence="10">
    <location>
        <begin position="24"/>
        <end position="149"/>
    </location>
</feature>
<keyword evidence="2" id="KW-0813">Transport</keyword>
<evidence type="ECO:0000256" key="3">
    <source>
        <dbReference type="ARBA" id="ARBA00022475"/>
    </source>
</evidence>
<keyword evidence="6 9" id="KW-1133">Transmembrane helix</keyword>
<dbReference type="Pfam" id="PF04290">
    <property type="entry name" value="DctQ"/>
    <property type="match status" value="1"/>
</dbReference>
<evidence type="ECO:0000256" key="6">
    <source>
        <dbReference type="ARBA" id="ARBA00022989"/>
    </source>
</evidence>
<evidence type="ECO:0000256" key="7">
    <source>
        <dbReference type="ARBA" id="ARBA00023136"/>
    </source>
</evidence>
<evidence type="ECO:0000256" key="1">
    <source>
        <dbReference type="ARBA" id="ARBA00004429"/>
    </source>
</evidence>
<protein>
    <submittedName>
        <fullName evidence="11">TRAP-type C4-dicarboxylate transport system, small permease component</fullName>
    </submittedName>
</protein>
<comment type="similarity">
    <text evidence="8">Belongs to the TRAP transporter small permease family.</text>
</comment>
<keyword evidence="3" id="KW-1003">Cell membrane</keyword>
<dbReference type="GO" id="GO:0022857">
    <property type="term" value="F:transmembrane transporter activity"/>
    <property type="evidence" value="ECO:0007669"/>
    <property type="project" value="TreeGrafter"/>
</dbReference>
<reference evidence="11 12" key="1">
    <citation type="submission" date="2016-10" db="EMBL/GenBank/DDBJ databases">
        <authorList>
            <person name="de Groot N.N."/>
        </authorList>
    </citation>
    <scope>NUCLEOTIDE SEQUENCE [LARGE SCALE GENOMIC DNA]</scope>
    <source>
        <strain evidence="11 12">CGMCC 1.6762</strain>
    </source>
</reference>
<evidence type="ECO:0000256" key="8">
    <source>
        <dbReference type="ARBA" id="ARBA00038436"/>
    </source>
</evidence>
<organism evidence="11 12">
    <name type="scientific">Bhargavaea beijingensis</name>
    <dbReference type="NCBI Taxonomy" id="426756"/>
    <lineage>
        <taxon>Bacteria</taxon>
        <taxon>Bacillati</taxon>
        <taxon>Bacillota</taxon>
        <taxon>Bacilli</taxon>
        <taxon>Bacillales</taxon>
        <taxon>Caryophanaceae</taxon>
        <taxon>Bhargavaea</taxon>
    </lineage>
</organism>
<evidence type="ECO:0000256" key="4">
    <source>
        <dbReference type="ARBA" id="ARBA00022519"/>
    </source>
</evidence>
<evidence type="ECO:0000256" key="2">
    <source>
        <dbReference type="ARBA" id="ARBA00022448"/>
    </source>
</evidence>
<dbReference type="PANTHER" id="PTHR35011">
    <property type="entry name" value="2,3-DIKETO-L-GULONATE TRAP TRANSPORTER SMALL PERMEASE PROTEIN YIAM"/>
    <property type="match status" value="1"/>
</dbReference>
<dbReference type="STRING" id="426756.SAMN04488126_1346"/>
<keyword evidence="7 9" id="KW-0472">Membrane</keyword>
<accession>A0A1G7H412</accession>
<feature type="transmembrane region" description="Helical" evidence="9">
    <location>
        <begin position="47"/>
        <end position="65"/>
    </location>
</feature>
<feature type="transmembrane region" description="Helical" evidence="9">
    <location>
        <begin position="127"/>
        <end position="148"/>
    </location>
</feature>
<evidence type="ECO:0000256" key="5">
    <source>
        <dbReference type="ARBA" id="ARBA00022692"/>
    </source>
</evidence>
<proteinExistence type="inferred from homology"/>
<feature type="transmembrane region" description="Helical" evidence="9">
    <location>
        <begin position="86"/>
        <end position="107"/>
    </location>
</feature>
<gene>
    <name evidence="11" type="ORF">SAMN04488126_1346</name>
</gene>
<name>A0A1G7H412_9BACL</name>
<dbReference type="PANTHER" id="PTHR35011:SF2">
    <property type="entry name" value="2,3-DIKETO-L-GULONATE TRAP TRANSPORTER SMALL PERMEASE PROTEIN YIAM"/>
    <property type="match status" value="1"/>
</dbReference>
<keyword evidence="5 9" id="KW-0812">Transmembrane</keyword>
<dbReference type="EMBL" id="FNAR01000034">
    <property type="protein sequence ID" value="SDE95177.1"/>
    <property type="molecule type" value="Genomic_DNA"/>
</dbReference>
<feature type="transmembrane region" description="Helical" evidence="9">
    <location>
        <begin position="12"/>
        <end position="32"/>
    </location>
</feature>
<keyword evidence="4" id="KW-0997">Cell inner membrane</keyword>
<dbReference type="Proteomes" id="UP000198823">
    <property type="component" value="Unassembled WGS sequence"/>
</dbReference>
<dbReference type="RefSeq" id="WP_245696950.1">
    <property type="nucleotide sequence ID" value="NZ_FNAR01000034.1"/>
</dbReference>
<dbReference type="GO" id="GO:0005886">
    <property type="term" value="C:plasma membrane"/>
    <property type="evidence" value="ECO:0007669"/>
    <property type="project" value="UniProtKB-SubCell"/>
</dbReference>
<evidence type="ECO:0000313" key="12">
    <source>
        <dbReference type="Proteomes" id="UP000198823"/>
    </source>
</evidence>
<dbReference type="GO" id="GO:0015740">
    <property type="term" value="P:C4-dicarboxylate transport"/>
    <property type="evidence" value="ECO:0007669"/>
    <property type="project" value="TreeGrafter"/>
</dbReference>
<evidence type="ECO:0000256" key="9">
    <source>
        <dbReference type="SAM" id="Phobius"/>
    </source>
</evidence>